<keyword evidence="1" id="KW-0732">Signal</keyword>
<gene>
    <name evidence="2" type="ORF">K1718_11225</name>
</gene>
<dbReference type="RefSeq" id="WP_265684456.1">
    <property type="nucleotide sequence ID" value="NZ_CP120863.1"/>
</dbReference>
<feature type="chain" id="PRO_5046801625" description="Cupin domain-containing protein" evidence="1">
    <location>
        <begin position="19"/>
        <end position="143"/>
    </location>
</feature>
<reference evidence="2 3" key="1">
    <citation type="submission" date="2023-03" db="EMBL/GenBank/DDBJ databases">
        <title>Roseibium porphyridii sp. nov. and Roseibium rhodosorbium sp. nov. isolated from marine algae, Porphyridium cruentum and Rhodosorus marinus, respectively.</title>
        <authorList>
            <person name="Lee M.W."/>
            <person name="Choi B.J."/>
            <person name="Lee J.K."/>
            <person name="Choi D.G."/>
            <person name="Baek J.H."/>
            <person name="Bayburt H."/>
            <person name="Kim J.M."/>
            <person name="Han D.M."/>
            <person name="Kim K.H."/>
            <person name="Jeon C.O."/>
        </authorList>
    </citation>
    <scope>NUCLEOTIDE SEQUENCE [LARGE SCALE GENOMIC DNA]</scope>
    <source>
        <strain evidence="2 3">KMA01</strain>
    </source>
</reference>
<dbReference type="Gene3D" id="2.60.120.10">
    <property type="entry name" value="Jelly Rolls"/>
    <property type="match status" value="1"/>
</dbReference>
<organism evidence="2 3">
    <name type="scientific">Roseibium porphyridii</name>
    <dbReference type="NCBI Taxonomy" id="2866279"/>
    <lineage>
        <taxon>Bacteria</taxon>
        <taxon>Pseudomonadati</taxon>
        <taxon>Pseudomonadota</taxon>
        <taxon>Alphaproteobacteria</taxon>
        <taxon>Hyphomicrobiales</taxon>
        <taxon>Stappiaceae</taxon>
        <taxon>Roseibium</taxon>
    </lineage>
</organism>
<evidence type="ECO:0000313" key="3">
    <source>
        <dbReference type="Proteomes" id="UP001209803"/>
    </source>
</evidence>
<dbReference type="EMBL" id="CP120863">
    <property type="protein sequence ID" value="WFE91901.1"/>
    <property type="molecule type" value="Genomic_DNA"/>
</dbReference>
<evidence type="ECO:0000313" key="2">
    <source>
        <dbReference type="EMBL" id="WFE91901.1"/>
    </source>
</evidence>
<keyword evidence="3" id="KW-1185">Reference proteome</keyword>
<feature type="signal peptide" evidence="1">
    <location>
        <begin position="1"/>
        <end position="18"/>
    </location>
</feature>
<name>A0ABY8F8Y0_9HYPH</name>
<protein>
    <recommendedName>
        <fullName evidence="4">Cupin domain-containing protein</fullName>
    </recommendedName>
</protein>
<dbReference type="SUPFAM" id="SSF51182">
    <property type="entry name" value="RmlC-like cupins"/>
    <property type="match status" value="1"/>
</dbReference>
<evidence type="ECO:0008006" key="4">
    <source>
        <dbReference type="Google" id="ProtNLM"/>
    </source>
</evidence>
<dbReference type="Proteomes" id="UP001209803">
    <property type="component" value="Chromosome"/>
</dbReference>
<evidence type="ECO:0000256" key="1">
    <source>
        <dbReference type="SAM" id="SignalP"/>
    </source>
</evidence>
<dbReference type="InterPro" id="IPR014710">
    <property type="entry name" value="RmlC-like_jellyroll"/>
</dbReference>
<accession>A0ABY8F8Y0</accession>
<dbReference type="InterPro" id="IPR011051">
    <property type="entry name" value="RmlC_Cupin_sf"/>
</dbReference>
<sequence>MRLLLTSLLLASFFTAAAAETTLIATEKLPSKEVYDVAQLTPLAVTSEGTPAVVLLDLDKGDVVPPHAAKSGLRLLTVLSGELSWGDGSAIDVEKETVYPAGSLLTIPSGVDHWLAARSGALRVQLVVLDDEKPVPAILEQMK</sequence>
<proteinExistence type="predicted"/>